<comment type="caution">
    <text evidence="3">The sequence shown here is derived from an EMBL/GenBank/DDBJ whole genome shotgun (WGS) entry which is preliminary data.</text>
</comment>
<dbReference type="RefSeq" id="WP_117586803.1">
    <property type="nucleotide sequence ID" value="NZ_JAPDUQ010000001.1"/>
</dbReference>
<feature type="domain" description="Transcriptional regulator AbiEi antitoxin N-terminal" evidence="1">
    <location>
        <begin position="12"/>
        <end position="97"/>
    </location>
</feature>
<dbReference type="Proteomes" id="UP000283872">
    <property type="component" value="Unassembled WGS sequence"/>
</dbReference>
<evidence type="ECO:0000259" key="1">
    <source>
        <dbReference type="Pfam" id="PF17194"/>
    </source>
</evidence>
<gene>
    <name evidence="3" type="ORF">DWY11_08860</name>
    <name evidence="2" type="ORF">ONT05_04095</name>
</gene>
<dbReference type="Pfam" id="PF17194">
    <property type="entry name" value="AbiEi_3_N"/>
    <property type="match status" value="1"/>
</dbReference>
<dbReference type="Proteomes" id="UP001209074">
    <property type="component" value="Unassembled WGS sequence"/>
</dbReference>
<reference evidence="3 4" key="1">
    <citation type="submission" date="2018-08" db="EMBL/GenBank/DDBJ databases">
        <title>A genome reference for cultivated species of the human gut microbiota.</title>
        <authorList>
            <person name="Zou Y."/>
            <person name="Xue W."/>
            <person name="Luo G."/>
        </authorList>
    </citation>
    <scope>NUCLEOTIDE SEQUENCE [LARGE SCALE GENOMIC DNA]</scope>
    <source>
        <strain evidence="3 4">AF24-12</strain>
    </source>
</reference>
<reference evidence="2" key="2">
    <citation type="submission" date="2022-11" db="EMBL/GenBank/DDBJ databases">
        <title>Genomic repertoires linked with pathogenic potency of arthritogenic Prevotella copri isolated from the gut of rheumatoid arthritis patients.</title>
        <authorList>
            <person name="Nii T."/>
            <person name="Maeda Y."/>
            <person name="Motooka D."/>
            <person name="Naito M."/>
            <person name="Matsumoto Y."/>
            <person name="Ogawa T."/>
            <person name="Oguro-Igashira E."/>
            <person name="Kishikawa T."/>
            <person name="Yamashita M."/>
            <person name="Koizumi S."/>
            <person name="Kurakawa T."/>
            <person name="Okumura R."/>
            <person name="Kayama H."/>
            <person name="Murakami M."/>
            <person name="Sakaguchi T."/>
            <person name="Das B."/>
            <person name="Nakamura S."/>
            <person name="Okada Y."/>
            <person name="Kumanogoh A."/>
            <person name="Takeda K."/>
        </authorList>
    </citation>
    <scope>NUCLEOTIDE SEQUENCE</scope>
    <source>
        <strain evidence="2">N016-13</strain>
    </source>
</reference>
<dbReference type="AlphaFoldDB" id="A0A3E5E3V2"/>
<dbReference type="Pfam" id="PF11459">
    <property type="entry name" value="AbiEi_3"/>
    <property type="match status" value="1"/>
</dbReference>
<organism evidence="3 4">
    <name type="scientific">Segatella copri</name>
    <dbReference type="NCBI Taxonomy" id="165179"/>
    <lineage>
        <taxon>Bacteria</taxon>
        <taxon>Pseudomonadati</taxon>
        <taxon>Bacteroidota</taxon>
        <taxon>Bacteroidia</taxon>
        <taxon>Bacteroidales</taxon>
        <taxon>Prevotellaceae</taxon>
        <taxon>Segatella</taxon>
    </lineage>
</organism>
<accession>A0A3E5E3V2</accession>
<sequence>MGVQTVGNIKRLVLSRYANGLMFSQWLKEEGYSRQLLNKYKASGWLESLSRGVMAIKGNGRNALVALACYNEQLGKQYRVAAHSALELEGFNHYVPMGKPTLMVAHGNDKAPSWLKTNIFDHNYILFSTDVFQYVPTSNVPIEKYSLLASSPELAFMECLLLSSKRYSLMDLYYIMEQLTSLRPKVVQELLEHTTSYKVKRLFLYMAEKANHYWYDMLDTSKIDIGDSKMQLAKSGTYIAKYKMTIPKELYDYE</sequence>
<name>A0A3E5E3V2_9BACT</name>
<dbReference type="InterPro" id="IPR021561">
    <property type="entry name" value="AbiEi_3"/>
</dbReference>
<protein>
    <submittedName>
        <fullName evidence="2">Type IV toxin-antitoxin system AbiEi family antitoxin</fullName>
    </submittedName>
</protein>
<dbReference type="EMBL" id="JAPDUS010000005">
    <property type="protein sequence ID" value="MCW4092747.1"/>
    <property type="molecule type" value="Genomic_DNA"/>
</dbReference>
<evidence type="ECO:0000313" key="3">
    <source>
        <dbReference type="EMBL" id="RGS15235.1"/>
    </source>
</evidence>
<dbReference type="InterPro" id="IPR033455">
    <property type="entry name" value="AbiEi_3_N"/>
</dbReference>
<evidence type="ECO:0000313" key="4">
    <source>
        <dbReference type="Proteomes" id="UP000283872"/>
    </source>
</evidence>
<proteinExistence type="predicted"/>
<dbReference type="EMBL" id="QRVA01000019">
    <property type="protein sequence ID" value="RGS15235.1"/>
    <property type="molecule type" value="Genomic_DNA"/>
</dbReference>
<evidence type="ECO:0000313" key="2">
    <source>
        <dbReference type="EMBL" id="MCW4092747.1"/>
    </source>
</evidence>